<feature type="compositionally biased region" description="Low complexity" evidence="9">
    <location>
        <begin position="380"/>
        <end position="394"/>
    </location>
</feature>
<evidence type="ECO:0000256" key="8">
    <source>
        <dbReference type="ARBA" id="ARBA00023242"/>
    </source>
</evidence>
<evidence type="ECO:0000313" key="10">
    <source>
        <dbReference type="EMBL" id="RKP02723.1"/>
    </source>
</evidence>
<keyword evidence="11" id="KW-1185">Reference proteome</keyword>
<comment type="similarity">
    <text evidence="4">Belongs to the ELP5 family.</text>
</comment>
<evidence type="ECO:0000256" key="7">
    <source>
        <dbReference type="ARBA" id="ARBA00022694"/>
    </source>
</evidence>
<gene>
    <name evidence="10" type="ORF">CXG81DRAFT_17610</name>
</gene>
<evidence type="ECO:0000256" key="9">
    <source>
        <dbReference type="SAM" id="MobiDB-lite"/>
    </source>
</evidence>
<organism evidence="10 11">
    <name type="scientific">Caulochytrium protostelioides</name>
    <dbReference type="NCBI Taxonomy" id="1555241"/>
    <lineage>
        <taxon>Eukaryota</taxon>
        <taxon>Fungi</taxon>
        <taxon>Fungi incertae sedis</taxon>
        <taxon>Chytridiomycota</taxon>
        <taxon>Chytridiomycota incertae sedis</taxon>
        <taxon>Chytridiomycetes</taxon>
        <taxon>Caulochytriales</taxon>
        <taxon>Caulochytriaceae</taxon>
        <taxon>Caulochytrium</taxon>
    </lineage>
</organism>
<dbReference type="GO" id="GO:0002098">
    <property type="term" value="P:tRNA wobble uridine modification"/>
    <property type="evidence" value="ECO:0007669"/>
    <property type="project" value="InterPro"/>
</dbReference>
<comment type="subcellular location">
    <subcellularLocation>
        <location evidence="2">Cytoplasm</location>
    </subcellularLocation>
    <subcellularLocation>
        <location evidence="1">Nucleus</location>
    </subcellularLocation>
</comment>
<dbReference type="GO" id="GO:0033588">
    <property type="term" value="C:elongator holoenzyme complex"/>
    <property type="evidence" value="ECO:0007669"/>
    <property type="project" value="InterPro"/>
</dbReference>
<name>A0A4P9XBE2_9FUNG</name>
<dbReference type="GO" id="GO:0005829">
    <property type="term" value="C:cytosol"/>
    <property type="evidence" value="ECO:0007669"/>
    <property type="project" value="TreeGrafter"/>
</dbReference>
<dbReference type="STRING" id="1555241.A0A4P9XBE2"/>
<dbReference type="InterPro" id="IPR019519">
    <property type="entry name" value="Elp5"/>
</dbReference>
<proteinExistence type="inferred from homology"/>
<protein>
    <recommendedName>
        <fullName evidence="5">Elongator complex protein 5</fullName>
    </recommendedName>
</protein>
<evidence type="ECO:0000256" key="3">
    <source>
        <dbReference type="ARBA" id="ARBA00005043"/>
    </source>
</evidence>
<keyword evidence="8" id="KW-0539">Nucleus</keyword>
<dbReference type="PANTHER" id="PTHR15641">
    <property type="entry name" value="ELONGATOR COMPLEX PROTEIN 5"/>
    <property type="match status" value="1"/>
</dbReference>
<dbReference type="PANTHER" id="PTHR15641:SF1">
    <property type="entry name" value="ELONGATOR COMPLEX PROTEIN 5"/>
    <property type="match status" value="1"/>
</dbReference>
<dbReference type="UniPathway" id="UPA00988"/>
<dbReference type="Proteomes" id="UP000274922">
    <property type="component" value="Unassembled WGS sequence"/>
</dbReference>
<dbReference type="AlphaFoldDB" id="A0A4P9XBE2"/>
<dbReference type="EMBL" id="ML014136">
    <property type="protein sequence ID" value="RKP02723.1"/>
    <property type="molecule type" value="Genomic_DNA"/>
</dbReference>
<dbReference type="Pfam" id="PF10483">
    <property type="entry name" value="Elong_Iki1"/>
    <property type="match status" value="1"/>
</dbReference>
<evidence type="ECO:0000256" key="5">
    <source>
        <dbReference type="ARBA" id="ARBA00020264"/>
    </source>
</evidence>
<evidence type="ECO:0000256" key="1">
    <source>
        <dbReference type="ARBA" id="ARBA00004123"/>
    </source>
</evidence>
<dbReference type="GO" id="GO:0000049">
    <property type="term" value="F:tRNA binding"/>
    <property type="evidence" value="ECO:0007669"/>
    <property type="project" value="TreeGrafter"/>
</dbReference>
<accession>A0A4P9XBE2</accession>
<reference evidence="11" key="1">
    <citation type="journal article" date="2018" name="Nat. Microbiol.">
        <title>Leveraging single-cell genomics to expand the fungal tree of life.</title>
        <authorList>
            <person name="Ahrendt S.R."/>
            <person name="Quandt C.A."/>
            <person name="Ciobanu D."/>
            <person name="Clum A."/>
            <person name="Salamov A."/>
            <person name="Andreopoulos B."/>
            <person name="Cheng J.F."/>
            <person name="Woyke T."/>
            <person name="Pelin A."/>
            <person name="Henrissat B."/>
            <person name="Reynolds N.K."/>
            <person name="Benny G.L."/>
            <person name="Smith M.E."/>
            <person name="James T.Y."/>
            <person name="Grigoriev I.V."/>
        </authorList>
    </citation>
    <scope>NUCLEOTIDE SEQUENCE [LARGE SCALE GENOMIC DNA]</scope>
    <source>
        <strain evidence="11">ATCC 52028</strain>
    </source>
</reference>
<feature type="compositionally biased region" description="Low complexity" evidence="9">
    <location>
        <begin position="326"/>
        <end position="355"/>
    </location>
</feature>
<comment type="pathway">
    <text evidence="3">tRNA modification; 5-methoxycarbonylmethyl-2-thiouridine-tRNA biosynthesis.</text>
</comment>
<dbReference type="OrthoDB" id="166907at2759"/>
<evidence type="ECO:0000256" key="6">
    <source>
        <dbReference type="ARBA" id="ARBA00022490"/>
    </source>
</evidence>
<evidence type="ECO:0000313" key="11">
    <source>
        <dbReference type="Proteomes" id="UP000274922"/>
    </source>
</evidence>
<evidence type="ECO:0000256" key="2">
    <source>
        <dbReference type="ARBA" id="ARBA00004496"/>
    </source>
</evidence>
<feature type="region of interest" description="Disordered" evidence="9">
    <location>
        <begin position="426"/>
        <end position="457"/>
    </location>
</feature>
<dbReference type="GO" id="GO:0005634">
    <property type="term" value="C:nucleus"/>
    <property type="evidence" value="ECO:0007669"/>
    <property type="project" value="UniProtKB-SubCell"/>
</dbReference>
<keyword evidence="7" id="KW-0819">tRNA processing</keyword>
<feature type="compositionally biased region" description="Acidic residues" evidence="9">
    <location>
        <begin position="439"/>
        <end position="457"/>
    </location>
</feature>
<feature type="region of interest" description="Disordered" evidence="9">
    <location>
        <begin position="319"/>
        <end position="397"/>
    </location>
</feature>
<keyword evidence="6" id="KW-0963">Cytoplasm</keyword>
<sequence>MPTVPAMATASASGTSPHVLGRLLNGAETTAWLTVADTPDQAGLPFVLHGYAAARARDGDAVLVLGTSTPSAVLARAWAAVLPHARFCDLTAIDGLTLADSRDAAAAAARRVELPATGAAVPLAHVVPLLRGAHGRLLVVIESLAFMDLVLPAPVMTEWLTDVHDVVDASSAVRVAAVWHRGLLSAAEAGDALPGLAAPARAQQPACPRTSDYVALLSSTYVEYHPYMQRTRPAHDGRGRHGAAATAADAAAAAAEIFLGTALKTNARRRYRVHVVHRATTTRRPLLTREWMTLIPPPLDQPDPSRWQVEAAPAVAFEPGEDDPEAAAAAAPSLPKGAARPAASPSHAAAPAGPRTTIEVTEAATARSGGSGGMTITKVTPARSAAASETAAPEDPMAQITTFNLGLTEQQRADRAKVALPYTLQAQKAAPSDGRIEYEYDEGDDYDEDDLDDDLDI</sequence>
<evidence type="ECO:0000256" key="4">
    <source>
        <dbReference type="ARBA" id="ARBA00009567"/>
    </source>
</evidence>